<accession>G2Q4W3</accession>
<dbReference type="OMA" id="WLECNEI"/>
<dbReference type="SUPFAM" id="SSF53474">
    <property type="entry name" value="alpha/beta-Hydrolases"/>
    <property type="match status" value="1"/>
</dbReference>
<evidence type="ECO:0000256" key="3">
    <source>
        <dbReference type="ARBA" id="ARBA00022729"/>
    </source>
</evidence>
<dbReference type="AlphaFoldDB" id="G2Q4W3"/>
<dbReference type="InterPro" id="IPR029058">
    <property type="entry name" value="AB_hydrolase_fold"/>
</dbReference>
<dbReference type="PANTHER" id="PTHR11010:SF23">
    <property type="entry name" value="SERINE PEPTIDASE"/>
    <property type="match status" value="1"/>
</dbReference>
<evidence type="ECO:0000313" key="7">
    <source>
        <dbReference type="Proteomes" id="UP000007322"/>
    </source>
</evidence>
<keyword evidence="3" id="KW-0732">Signal</keyword>
<gene>
    <name evidence="6" type="ORF">MYCTH_2106506</name>
</gene>
<dbReference type="GO" id="GO:0070008">
    <property type="term" value="F:serine-type exopeptidase activity"/>
    <property type="evidence" value="ECO:0007669"/>
    <property type="project" value="InterPro"/>
</dbReference>
<evidence type="ECO:0000256" key="4">
    <source>
        <dbReference type="ARBA" id="ARBA00022801"/>
    </source>
</evidence>
<proteinExistence type="inferred from homology"/>
<dbReference type="eggNOG" id="KOG2182">
    <property type="taxonomic scope" value="Eukaryota"/>
</dbReference>
<sequence>MKVSARAILPFAPWIAAKAAVIRSAPDGTPLSESAQAVVRAAGPGATCEWFTQPIDHKNASHKSWQQIYCVDPQWWTPGAPVVLMTPGGEPITWAVNSARGFSYLKNTTLAGRYAQELGAAAVVVEHRYFGGSSPYDGFDAETLQYLTLEQAAADLVNFAQNVTFPFDKEQTSVASKVPWVYWGSSYSATLGSWIEHLHPGVFHAYHLSSATVQANTENWYYYDTIRKGIDALRNDTRCSAALEEVVGFVDRFLLASPVNETQMDALKQYFGAVFPIANDDFAYAIATPFRYWEERGGYRAVLDMCDGIVGSDATEEHEVLGTIPSSVGNYAAYFQMNFRDSTCTYLDVWGQKDPLWCLDTHDPLNPFIEARTLGNPWRTRMWFPCNEPLASWATGAPRDRPSLVSRRLDAAYWQAQCEMHFPAVGDHRYGSADGLRTPDTLNAVTGGWARRSKRVIWTVGLEFDPWRATSMASELRPGGPLESSGDVYVFVIKNAAHADDALTEAGLANLNLPVNPEVVKVQQQSVGIVKEWVGQFRPGGDEEGSDE</sequence>
<keyword evidence="2" id="KW-0645">Protease</keyword>
<dbReference type="GO" id="GO:0006508">
    <property type="term" value="P:proteolysis"/>
    <property type="evidence" value="ECO:0007669"/>
    <property type="project" value="UniProtKB-KW"/>
</dbReference>
<dbReference type="Pfam" id="PF05577">
    <property type="entry name" value="Peptidase_S28"/>
    <property type="match status" value="1"/>
</dbReference>
<name>G2Q4W3_THET4</name>
<comment type="similarity">
    <text evidence="1">Belongs to the peptidase S28 family.</text>
</comment>
<dbReference type="GO" id="GO:0008239">
    <property type="term" value="F:dipeptidyl-peptidase activity"/>
    <property type="evidence" value="ECO:0007669"/>
    <property type="project" value="TreeGrafter"/>
</dbReference>
<evidence type="ECO:0000313" key="6">
    <source>
        <dbReference type="EMBL" id="AEO53700.1"/>
    </source>
</evidence>
<dbReference type="EMBL" id="CP003002">
    <property type="protein sequence ID" value="AEO53700.1"/>
    <property type="molecule type" value="Genomic_DNA"/>
</dbReference>
<evidence type="ECO:0000256" key="2">
    <source>
        <dbReference type="ARBA" id="ARBA00022670"/>
    </source>
</evidence>
<dbReference type="GeneID" id="11509196"/>
<dbReference type="InterPro" id="IPR008758">
    <property type="entry name" value="Peptidase_S28"/>
</dbReference>
<dbReference type="OrthoDB" id="1735038at2759"/>
<evidence type="ECO:0008006" key="8">
    <source>
        <dbReference type="Google" id="ProtNLM"/>
    </source>
</evidence>
<evidence type="ECO:0000256" key="1">
    <source>
        <dbReference type="ARBA" id="ARBA00011079"/>
    </source>
</evidence>
<dbReference type="PANTHER" id="PTHR11010">
    <property type="entry name" value="PROTEASE S28 PRO-X CARBOXYPEPTIDASE-RELATED"/>
    <property type="match status" value="1"/>
</dbReference>
<dbReference type="InParanoid" id="G2Q4W3"/>
<dbReference type="MEROPS" id="S28.004"/>
<dbReference type="VEuPathDB" id="FungiDB:MYCTH_2106506"/>
<dbReference type="Gene3D" id="3.40.50.1820">
    <property type="entry name" value="alpha/beta hydrolase"/>
    <property type="match status" value="2"/>
</dbReference>
<evidence type="ECO:0000256" key="5">
    <source>
        <dbReference type="ARBA" id="ARBA00023180"/>
    </source>
</evidence>
<protein>
    <recommendedName>
        <fullName evidence="8">Serine peptidase</fullName>
    </recommendedName>
</protein>
<dbReference type="RefSeq" id="XP_003658945.1">
    <property type="nucleotide sequence ID" value="XM_003658897.1"/>
</dbReference>
<organism evidence="6 7">
    <name type="scientific">Thermothelomyces thermophilus (strain ATCC 42464 / BCRC 31852 / DSM 1799)</name>
    <name type="common">Sporotrichum thermophile</name>
    <dbReference type="NCBI Taxonomy" id="573729"/>
    <lineage>
        <taxon>Eukaryota</taxon>
        <taxon>Fungi</taxon>
        <taxon>Dikarya</taxon>
        <taxon>Ascomycota</taxon>
        <taxon>Pezizomycotina</taxon>
        <taxon>Sordariomycetes</taxon>
        <taxon>Sordariomycetidae</taxon>
        <taxon>Sordariales</taxon>
        <taxon>Chaetomiaceae</taxon>
        <taxon>Thermothelomyces</taxon>
    </lineage>
</organism>
<keyword evidence="5" id="KW-0325">Glycoprotein</keyword>
<dbReference type="HOGENOM" id="CLU_023630_1_0_1"/>
<reference evidence="6 7" key="1">
    <citation type="journal article" date="2011" name="Nat. Biotechnol.">
        <title>Comparative genomic analysis of the thermophilic biomass-degrading fungi Myceliophthora thermophila and Thielavia terrestris.</title>
        <authorList>
            <person name="Berka R.M."/>
            <person name="Grigoriev I.V."/>
            <person name="Otillar R."/>
            <person name="Salamov A."/>
            <person name="Grimwood J."/>
            <person name="Reid I."/>
            <person name="Ishmael N."/>
            <person name="John T."/>
            <person name="Darmond C."/>
            <person name="Moisan M.-C."/>
            <person name="Henrissat B."/>
            <person name="Coutinho P.M."/>
            <person name="Lombard V."/>
            <person name="Natvig D.O."/>
            <person name="Lindquist E."/>
            <person name="Schmutz J."/>
            <person name="Lucas S."/>
            <person name="Harris P."/>
            <person name="Powlowski J."/>
            <person name="Bellemare A."/>
            <person name="Taylor D."/>
            <person name="Butler G."/>
            <person name="de Vries R.P."/>
            <person name="Allijn I.E."/>
            <person name="van den Brink J."/>
            <person name="Ushinsky S."/>
            <person name="Storms R."/>
            <person name="Powell A.J."/>
            <person name="Paulsen I.T."/>
            <person name="Elbourne L.D.H."/>
            <person name="Baker S.E."/>
            <person name="Magnuson J."/>
            <person name="LaBoissiere S."/>
            <person name="Clutterbuck A.J."/>
            <person name="Martinez D."/>
            <person name="Wogulis M."/>
            <person name="de Leon A.L."/>
            <person name="Rey M.W."/>
            <person name="Tsang A."/>
        </authorList>
    </citation>
    <scope>NUCLEOTIDE SEQUENCE [LARGE SCALE GENOMIC DNA]</scope>
    <source>
        <strain evidence="7">ATCC 42464 / BCRC 31852 / DSM 1799</strain>
    </source>
</reference>
<keyword evidence="7" id="KW-1185">Reference proteome</keyword>
<dbReference type="KEGG" id="mtm:MYCTH_2106506"/>
<keyword evidence="4" id="KW-0378">Hydrolase</keyword>
<dbReference type="Proteomes" id="UP000007322">
    <property type="component" value="Chromosome 1"/>
</dbReference>